<gene>
    <name evidence="1" type="ORF">POCTA_138.1.T1140008</name>
</gene>
<organism evidence="1 2">
    <name type="scientific">Paramecium octaurelia</name>
    <dbReference type="NCBI Taxonomy" id="43137"/>
    <lineage>
        <taxon>Eukaryota</taxon>
        <taxon>Sar</taxon>
        <taxon>Alveolata</taxon>
        <taxon>Ciliophora</taxon>
        <taxon>Intramacronucleata</taxon>
        <taxon>Oligohymenophorea</taxon>
        <taxon>Peniculida</taxon>
        <taxon>Parameciidae</taxon>
        <taxon>Paramecium</taxon>
    </lineage>
</organism>
<proteinExistence type="predicted"/>
<dbReference type="EMBL" id="CAJJDP010000114">
    <property type="protein sequence ID" value="CAD8197237.1"/>
    <property type="molecule type" value="Genomic_DNA"/>
</dbReference>
<dbReference type="AlphaFoldDB" id="A0A8S1X722"/>
<keyword evidence="2" id="KW-1185">Reference proteome</keyword>
<reference evidence="1" key="1">
    <citation type="submission" date="2021-01" db="EMBL/GenBank/DDBJ databases">
        <authorList>
            <consortium name="Genoscope - CEA"/>
            <person name="William W."/>
        </authorList>
    </citation>
    <scope>NUCLEOTIDE SEQUENCE</scope>
</reference>
<comment type="caution">
    <text evidence="1">The sequence shown here is derived from an EMBL/GenBank/DDBJ whole genome shotgun (WGS) entry which is preliminary data.</text>
</comment>
<sequence length="79" mass="9690">MNRLEEALQFMIQQLLKSRICRQLRLQRLEEALLNYDSATIQSLKYFLKKYSIYQFTFVKTRTRRFRVQINGQINIMQL</sequence>
<evidence type="ECO:0000313" key="2">
    <source>
        <dbReference type="Proteomes" id="UP000683925"/>
    </source>
</evidence>
<name>A0A8S1X722_PAROT</name>
<accession>A0A8S1X722</accession>
<dbReference type="Proteomes" id="UP000683925">
    <property type="component" value="Unassembled WGS sequence"/>
</dbReference>
<protein>
    <submittedName>
        <fullName evidence="1">Uncharacterized protein</fullName>
    </submittedName>
</protein>
<evidence type="ECO:0000313" key="1">
    <source>
        <dbReference type="EMBL" id="CAD8197237.1"/>
    </source>
</evidence>